<keyword evidence="3" id="KW-0966">Cell projection</keyword>
<dbReference type="InterPro" id="IPR010089">
    <property type="entry name" value="Flavoprotein_WrbA-like"/>
</dbReference>
<evidence type="ECO:0000313" key="4">
    <source>
        <dbReference type="EMBL" id="KAG5185459.1"/>
    </source>
</evidence>
<dbReference type="Gene3D" id="3.40.50.360">
    <property type="match status" value="1"/>
</dbReference>
<dbReference type="OrthoDB" id="504689at2759"/>
<dbReference type="InterPro" id="IPR005025">
    <property type="entry name" value="FMN_Rdtase-like_dom"/>
</dbReference>
<dbReference type="Proteomes" id="UP000664859">
    <property type="component" value="Unassembled WGS sequence"/>
</dbReference>
<keyword evidence="3" id="KW-0969">Cilium</keyword>
<evidence type="ECO:0000313" key="5">
    <source>
        <dbReference type="Proteomes" id="UP000664859"/>
    </source>
</evidence>
<evidence type="ECO:0000256" key="1">
    <source>
        <dbReference type="ARBA" id="ARBA00006961"/>
    </source>
</evidence>
<comment type="similarity">
    <text evidence="1">Belongs to the WrbA family.</text>
</comment>
<protein>
    <submittedName>
        <fullName evidence="3">Flagellar associated protein</fullName>
    </submittedName>
</protein>
<dbReference type="PROSITE" id="PS50902">
    <property type="entry name" value="FLAVODOXIN_LIKE"/>
    <property type="match status" value="1"/>
</dbReference>
<reference evidence="3" key="1">
    <citation type="submission" date="2021-02" db="EMBL/GenBank/DDBJ databases">
        <title>First Annotated Genome of the Yellow-green Alga Tribonema minus.</title>
        <authorList>
            <person name="Mahan K.M."/>
        </authorList>
    </citation>
    <scope>NUCLEOTIDE SEQUENCE</scope>
    <source>
        <strain evidence="3">UTEX B ZZ1240</strain>
    </source>
</reference>
<dbReference type="AlphaFoldDB" id="A0A835YWM1"/>
<evidence type="ECO:0000313" key="3">
    <source>
        <dbReference type="EMBL" id="KAG5182053.1"/>
    </source>
</evidence>
<dbReference type="PANTHER" id="PTHR30546">
    <property type="entry name" value="FLAVODOXIN-RELATED PROTEIN WRBA-RELATED"/>
    <property type="match status" value="1"/>
</dbReference>
<keyword evidence="5" id="KW-1185">Reference proteome</keyword>
<dbReference type="GO" id="GO:0016020">
    <property type="term" value="C:membrane"/>
    <property type="evidence" value="ECO:0007669"/>
    <property type="project" value="TreeGrafter"/>
</dbReference>
<dbReference type="Pfam" id="PF03358">
    <property type="entry name" value="FMN_red"/>
    <property type="match status" value="1"/>
</dbReference>
<dbReference type="SUPFAM" id="SSF52218">
    <property type="entry name" value="Flavoproteins"/>
    <property type="match status" value="1"/>
</dbReference>
<dbReference type="FunFam" id="3.40.50.360:FF:000001">
    <property type="entry name" value="NAD(P)H dehydrogenase (Quinone) FQR1-like"/>
    <property type="match status" value="1"/>
</dbReference>
<comment type="caution">
    <text evidence="3">The sequence shown here is derived from an EMBL/GenBank/DDBJ whole genome shotgun (WGS) entry which is preliminary data.</text>
</comment>
<accession>A0A835YWM1</accession>
<gene>
    <name evidence="4" type="ORF">JKP88DRAFT_180424</name>
    <name evidence="3" type="ORF">JKP88DRAFT_208690</name>
</gene>
<dbReference type="NCBIfam" id="NF002999">
    <property type="entry name" value="PRK03767.1"/>
    <property type="match status" value="1"/>
</dbReference>
<dbReference type="InterPro" id="IPR008254">
    <property type="entry name" value="Flavodoxin/NO_synth"/>
</dbReference>
<dbReference type="InterPro" id="IPR029039">
    <property type="entry name" value="Flavoprotein-like_sf"/>
</dbReference>
<dbReference type="PANTHER" id="PTHR30546:SF23">
    <property type="entry name" value="FLAVOPROTEIN-LIKE PROTEIN YCP4-RELATED"/>
    <property type="match status" value="1"/>
</dbReference>
<keyword evidence="3" id="KW-0282">Flagellum</keyword>
<feature type="domain" description="Flavodoxin-like" evidence="2">
    <location>
        <begin position="5"/>
        <end position="192"/>
    </location>
</feature>
<organism evidence="3 5">
    <name type="scientific">Tribonema minus</name>
    <dbReference type="NCBI Taxonomy" id="303371"/>
    <lineage>
        <taxon>Eukaryota</taxon>
        <taxon>Sar</taxon>
        <taxon>Stramenopiles</taxon>
        <taxon>Ochrophyta</taxon>
        <taxon>PX clade</taxon>
        <taxon>Xanthophyceae</taxon>
        <taxon>Tribonematales</taxon>
        <taxon>Tribonemataceae</taxon>
        <taxon>Tribonema</taxon>
    </lineage>
</organism>
<proteinExistence type="inferred from homology"/>
<dbReference type="NCBIfam" id="TIGR01755">
    <property type="entry name" value="flav_wrbA"/>
    <property type="match status" value="1"/>
</dbReference>
<dbReference type="EMBL" id="JAFCMP010000132">
    <property type="protein sequence ID" value="KAG5185459.1"/>
    <property type="molecule type" value="Genomic_DNA"/>
</dbReference>
<dbReference type="GO" id="GO:0003955">
    <property type="term" value="F:NAD(P)H dehydrogenase (quinone) activity"/>
    <property type="evidence" value="ECO:0007669"/>
    <property type="project" value="InterPro"/>
</dbReference>
<dbReference type="EMBL" id="JAFCMP010000275">
    <property type="protein sequence ID" value="KAG5182053.1"/>
    <property type="molecule type" value="Genomic_DNA"/>
</dbReference>
<dbReference type="GO" id="GO:0010181">
    <property type="term" value="F:FMN binding"/>
    <property type="evidence" value="ECO:0007669"/>
    <property type="project" value="InterPro"/>
</dbReference>
<sequence length="209" mass="22111">MAPKIYIVIYSLYGHITAVAREIEAGLKEGGCDVVICRAPELLSAEILEKMHAPPADESIPLCTVADLAGADGIIFGLSTRFGMATAQLKSLWDSTGGMWQAGALVGKPAGVFVSTATQQGGQETAAVTWISQLTHHGMIFVPMGYTTPLLFGMDEIRGGSPYGAGTYAGADGSRMPSQLEKDIAQHQGKYFAGVATALRDGEAHRYFK</sequence>
<evidence type="ECO:0000259" key="2">
    <source>
        <dbReference type="PROSITE" id="PS50902"/>
    </source>
</evidence>
<name>A0A835YWM1_9STRA</name>